<dbReference type="OrthoDB" id="1022638at2759"/>
<comment type="caution">
    <text evidence="2">The sequence shown here is derived from an EMBL/GenBank/DDBJ whole genome shotgun (WGS) entry which is preliminary data.</text>
</comment>
<accession>A0A9P4LQY5</accession>
<protein>
    <submittedName>
        <fullName evidence="2">Uncharacterized protein</fullName>
    </submittedName>
</protein>
<evidence type="ECO:0000256" key="1">
    <source>
        <dbReference type="SAM" id="MobiDB-lite"/>
    </source>
</evidence>
<keyword evidence="3" id="KW-1185">Reference proteome</keyword>
<organism evidence="2 3">
    <name type="scientific">Setomelanomma holmii</name>
    <dbReference type="NCBI Taxonomy" id="210430"/>
    <lineage>
        <taxon>Eukaryota</taxon>
        <taxon>Fungi</taxon>
        <taxon>Dikarya</taxon>
        <taxon>Ascomycota</taxon>
        <taxon>Pezizomycotina</taxon>
        <taxon>Dothideomycetes</taxon>
        <taxon>Pleosporomycetidae</taxon>
        <taxon>Pleosporales</taxon>
        <taxon>Pleosporineae</taxon>
        <taxon>Phaeosphaeriaceae</taxon>
        <taxon>Setomelanomma</taxon>
    </lineage>
</organism>
<evidence type="ECO:0000313" key="2">
    <source>
        <dbReference type="EMBL" id="KAF2033227.1"/>
    </source>
</evidence>
<gene>
    <name evidence="2" type="ORF">EK21DRAFT_86349</name>
</gene>
<dbReference type="Proteomes" id="UP000799777">
    <property type="component" value="Unassembled WGS sequence"/>
</dbReference>
<dbReference type="EMBL" id="ML978167">
    <property type="protein sequence ID" value="KAF2033227.1"/>
    <property type="molecule type" value="Genomic_DNA"/>
</dbReference>
<reference evidence="2" key="1">
    <citation type="journal article" date="2020" name="Stud. Mycol.">
        <title>101 Dothideomycetes genomes: a test case for predicting lifestyles and emergence of pathogens.</title>
        <authorList>
            <person name="Haridas S."/>
            <person name="Albert R."/>
            <person name="Binder M."/>
            <person name="Bloem J."/>
            <person name="Labutti K."/>
            <person name="Salamov A."/>
            <person name="Andreopoulos B."/>
            <person name="Baker S."/>
            <person name="Barry K."/>
            <person name="Bills G."/>
            <person name="Bluhm B."/>
            <person name="Cannon C."/>
            <person name="Castanera R."/>
            <person name="Culley D."/>
            <person name="Daum C."/>
            <person name="Ezra D."/>
            <person name="Gonzalez J."/>
            <person name="Henrissat B."/>
            <person name="Kuo A."/>
            <person name="Liang C."/>
            <person name="Lipzen A."/>
            <person name="Lutzoni F."/>
            <person name="Magnuson J."/>
            <person name="Mondo S."/>
            <person name="Nolan M."/>
            <person name="Ohm R."/>
            <person name="Pangilinan J."/>
            <person name="Park H.-J."/>
            <person name="Ramirez L."/>
            <person name="Alfaro M."/>
            <person name="Sun H."/>
            <person name="Tritt A."/>
            <person name="Yoshinaga Y."/>
            <person name="Zwiers L.-H."/>
            <person name="Turgeon B."/>
            <person name="Goodwin S."/>
            <person name="Spatafora J."/>
            <person name="Crous P."/>
            <person name="Grigoriev I."/>
        </authorList>
    </citation>
    <scope>NUCLEOTIDE SEQUENCE</scope>
    <source>
        <strain evidence="2">CBS 110217</strain>
    </source>
</reference>
<evidence type="ECO:0000313" key="3">
    <source>
        <dbReference type="Proteomes" id="UP000799777"/>
    </source>
</evidence>
<feature type="region of interest" description="Disordered" evidence="1">
    <location>
        <begin position="1"/>
        <end position="23"/>
    </location>
</feature>
<name>A0A9P4LQY5_9PLEO</name>
<proteinExistence type="predicted"/>
<sequence>MHAETCKFNEAAGHEPLHQTGEDIRVPQSVKYELVTRAPNAAKAGLQTNKLPLKDASSSNDSNIIADEYASLSKLFVLAEKLVDDESKKLILSAILARSKEPFSDEIVYYPALDSVQIIYEGTVEDSPARHLLVQLYANFGNAAFIETDVDGIPQEFLYHLSRYMLDKGAAARN</sequence>
<dbReference type="AlphaFoldDB" id="A0A9P4LQY5"/>